<name>A0A0C9YQ51_9AGAM</name>
<gene>
    <name evidence="2" type="ORF">PISMIDRAFT_201276</name>
</gene>
<evidence type="ECO:0000313" key="3">
    <source>
        <dbReference type="Proteomes" id="UP000054018"/>
    </source>
</evidence>
<evidence type="ECO:0000313" key="2">
    <source>
        <dbReference type="EMBL" id="KIK27185.1"/>
    </source>
</evidence>
<feature type="compositionally biased region" description="Polar residues" evidence="1">
    <location>
        <begin position="112"/>
        <end position="130"/>
    </location>
</feature>
<dbReference type="OrthoDB" id="10509434at2759"/>
<reference evidence="3" key="2">
    <citation type="submission" date="2015-01" db="EMBL/GenBank/DDBJ databases">
        <title>Evolutionary Origins and Diversification of the Mycorrhizal Mutualists.</title>
        <authorList>
            <consortium name="DOE Joint Genome Institute"/>
            <consortium name="Mycorrhizal Genomics Consortium"/>
            <person name="Kohler A."/>
            <person name="Kuo A."/>
            <person name="Nagy L.G."/>
            <person name="Floudas D."/>
            <person name="Copeland A."/>
            <person name="Barry K.W."/>
            <person name="Cichocki N."/>
            <person name="Veneault-Fourrey C."/>
            <person name="LaButti K."/>
            <person name="Lindquist E.A."/>
            <person name="Lipzen A."/>
            <person name="Lundell T."/>
            <person name="Morin E."/>
            <person name="Murat C."/>
            <person name="Riley R."/>
            <person name="Ohm R."/>
            <person name="Sun H."/>
            <person name="Tunlid A."/>
            <person name="Henrissat B."/>
            <person name="Grigoriev I.V."/>
            <person name="Hibbett D.S."/>
            <person name="Martin F."/>
        </authorList>
    </citation>
    <scope>NUCLEOTIDE SEQUENCE [LARGE SCALE GENOMIC DNA]</scope>
    <source>
        <strain evidence="3">441</strain>
    </source>
</reference>
<accession>A0A0C9YQ51</accession>
<proteinExistence type="predicted"/>
<dbReference type="Proteomes" id="UP000054018">
    <property type="component" value="Unassembled WGS sequence"/>
</dbReference>
<dbReference type="AlphaFoldDB" id="A0A0C9YQ51"/>
<sequence>MSDQPAYPLVPLLHDGQNCSPTAPASLGLADGPQASRSWYRQHRPDGVSVLSFQASATPYCSLPVALVSPSHPHGWAPGRPGFIPPSPPFNEVRPRSPYRYYPVEHDEGSIPPTSSPRSATHPVTVQPTGPTVYVPPSPCSRSSRTDTQETYHPVARSPTPSPVPLGDQHPEQLGPSHSPTPPAPKNVGQTPAFPP</sequence>
<evidence type="ECO:0000256" key="1">
    <source>
        <dbReference type="SAM" id="MobiDB-lite"/>
    </source>
</evidence>
<keyword evidence="3" id="KW-1185">Reference proteome</keyword>
<protein>
    <submittedName>
        <fullName evidence="2">Uncharacterized protein</fullName>
    </submittedName>
</protein>
<feature type="region of interest" description="Disordered" evidence="1">
    <location>
        <begin position="86"/>
        <end position="196"/>
    </location>
</feature>
<dbReference type="EMBL" id="KN833697">
    <property type="protein sequence ID" value="KIK27185.1"/>
    <property type="molecule type" value="Genomic_DNA"/>
</dbReference>
<reference evidence="2 3" key="1">
    <citation type="submission" date="2014-04" db="EMBL/GenBank/DDBJ databases">
        <authorList>
            <consortium name="DOE Joint Genome Institute"/>
            <person name="Kuo A."/>
            <person name="Kohler A."/>
            <person name="Costa M.D."/>
            <person name="Nagy L.G."/>
            <person name="Floudas D."/>
            <person name="Copeland A."/>
            <person name="Barry K.W."/>
            <person name="Cichocki N."/>
            <person name="Veneault-Fourrey C."/>
            <person name="LaButti K."/>
            <person name="Lindquist E.A."/>
            <person name="Lipzen A."/>
            <person name="Lundell T."/>
            <person name="Morin E."/>
            <person name="Murat C."/>
            <person name="Sun H."/>
            <person name="Tunlid A."/>
            <person name="Henrissat B."/>
            <person name="Grigoriev I.V."/>
            <person name="Hibbett D.S."/>
            <person name="Martin F."/>
            <person name="Nordberg H.P."/>
            <person name="Cantor M.N."/>
            <person name="Hua S.X."/>
        </authorList>
    </citation>
    <scope>NUCLEOTIDE SEQUENCE [LARGE SCALE GENOMIC DNA]</scope>
    <source>
        <strain evidence="2 3">441</strain>
    </source>
</reference>
<dbReference type="HOGENOM" id="CLU_1390733_0_0_1"/>
<organism evidence="2 3">
    <name type="scientific">Pisolithus microcarpus 441</name>
    <dbReference type="NCBI Taxonomy" id="765257"/>
    <lineage>
        <taxon>Eukaryota</taxon>
        <taxon>Fungi</taxon>
        <taxon>Dikarya</taxon>
        <taxon>Basidiomycota</taxon>
        <taxon>Agaricomycotina</taxon>
        <taxon>Agaricomycetes</taxon>
        <taxon>Agaricomycetidae</taxon>
        <taxon>Boletales</taxon>
        <taxon>Sclerodermatineae</taxon>
        <taxon>Pisolithaceae</taxon>
        <taxon>Pisolithus</taxon>
    </lineage>
</organism>
<dbReference type="PRINTS" id="PR01217">
    <property type="entry name" value="PRICHEXTENSN"/>
</dbReference>